<dbReference type="PANTHER" id="PTHR11803:SF39">
    <property type="entry name" value="2-IMINOBUTANOATE_2-IMINOPROPANOATE DEAMINASE"/>
    <property type="match status" value="1"/>
</dbReference>
<comment type="similarity">
    <text evidence="1">Belongs to the RutC family.</text>
</comment>
<dbReference type="Pfam" id="PF01042">
    <property type="entry name" value="Ribonuc_L-PSP"/>
    <property type="match status" value="1"/>
</dbReference>
<dbReference type="Gene3D" id="3.30.1330.40">
    <property type="entry name" value="RutC-like"/>
    <property type="match status" value="1"/>
</dbReference>
<evidence type="ECO:0000256" key="1">
    <source>
        <dbReference type="ARBA" id="ARBA00010552"/>
    </source>
</evidence>
<dbReference type="GO" id="GO:0019239">
    <property type="term" value="F:deaminase activity"/>
    <property type="evidence" value="ECO:0007669"/>
    <property type="project" value="TreeGrafter"/>
</dbReference>
<dbReference type="AlphaFoldDB" id="A0A382GEG4"/>
<evidence type="ECO:0000313" key="2">
    <source>
        <dbReference type="EMBL" id="SVB73013.1"/>
    </source>
</evidence>
<organism evidence="2">
    <name type="scientific">marine metagenome</name>
    <dbReference type="NCBI Taxonomy" id="408172"/>
    <lineage>
        <taxon>unclassified sequences</taxon>
        <taxon>metagenomes</taxon>
        <taxon>ecological metagenomes</taxon>
    </lineage>
</organism>
<dbReference type="InterPro" id="IPR019897">
    <property type="entry name" value="RidA_CS"/>
</dbReference>
<dbReference type="PANTHER" id="PTHR11803">
    <property type="entry name" value="2-IMINOBUTANOATE/2-IMINOPROPANOATE DEAMINASE RIDA"/>
    <property type="match status" value="1"/>
</dbReference>
<dbReference type="GO" id="GO:0005829">
    <property type="term" value="C:cytosol"/>
    <property type="evidence" value="ECO:0007669"/>
    <property type="project" value="TreeGrafter"/>
</dbReference>
<proteinExistence type="inferred from homology"/>
<dbReference type="SUPFAM" id="SSF55298">
    <property type="entry name" value="YjgF-like"/>
    <property type="match status" value="1"/>
</dbReference>
<accession>A0A382GEG4</accession>
<sequence length="85" mass="9237">MIKGDFKSEVKQVLINLNGVLKGGGSSLQQAIKLTVFLTDLSHFAQVNEIFNDFFPDNPPARSAVQVSALPMNARIEIDAVGHVK</sequence>
<reference evidence="2" key="1">
    <citation type="submission" date="2018-05" db="EMBL/GenBank/DDBJ databases">
        <authorList>
            <person name="Lanie J.A."/>
            <person name="Ng W.-L."/>
            <person name="Kazmierczak K.M."/>
            <person name="Andrzejewski T.M."/>
            <person name="Davidsen T.M."/>
            <person name="Wayne K.J."/>
            <person name="Tettelin H."/>
            <person name="Glass J.I."/>
            <person name="Rusch D."/>
            <person name="Podicherti R."/>
            <person name="Tsui H.-C.T."/>
            <person name="Winkler M.E."/>
        </authorList>
    </citation>
    <scope>NUCLEOTIDE SEQUENCE</scope>
</reference>
<dbReference type="PROSITE" id="PS01094">
    <property type="entry name" value="UPF0076"/>
    <property type="match status" value="1"/>
</dbReference>
<dbReference type="EMBL" id="UINC01054834">
    <property type="protein sequence ID" value="SVB73013.1"/>
    <property type="molecule type" value="Genomic_DNA"/>
</dbReference>
<dbReference type="CDD" id="cd00448">
    <property type="entry name" value="YjgF_YER057c_UK114_family"/>
    <property type="match status" value="1"/>
</dbReference>
<gene>
    <name evidence="2" type="ORF">METZ01_LOCUS225867</name>
</gene>
<dbReference type="InterPro" id="IPR035959">
    <property type="entry name" value="RutC-like_sf"/>
</dbReference>
<dbReference type="InterPro" id="IPR006175">
    <property type="entry name" value="YjgF/YER057c/UK114"/>
</dbReference>
<protein>
    <submittedName>
        <fullName evidence="2">Uncharacterized protein</fullName>
    </submittedName>
</protein>
<name>A0A382GEG4_9ZZZZ</name>